<evidence type="ECO:0000256" key="2">
    <source>
        <dbReference type="SAM" id="MobiDB-lite"/>
    </source>
</evidence>
<comment type="caution">
    <text evidence="4">The sequence shown here is derived from an EMBL/GenBank/DDBJ whole genome shotgun (WGS) entry which is preliminary data.</text>
</comment>
<dbReference type="PANTHER" id="PTHR30486:SF6">
    <property type="entry name" value="TYPE IV PILUS RETRACTATION ATPASE PILT"/>
    <property type="match status" value="1"/>
</dbReference>
<dbReference type="RefSeq" id="WP_125096481.1">
    <property type="nucleotide sequence ID" value="NZ_RRUE01000002.1"/>
</dbReference>
<dbReference type="AlphaFoldDB" id="A0A426FNM6"/>
<dbReference type="OrthoDB" id="5790493at2"/>
<accession>A0A426FNM6</accession>
<evidence type="ECO:0000313" key="4">
    <source>
        <dbReference type="EMBL" id="RRN44286.1"/>
    </source>
</evidence>
<dbReference type="SUPFAM" id="SSF52540">
    <property type="entry name" value="P-loop containing nucleoside triphosphate hydrolases"/>
    <property type="match status" value="1"/>
</dbReference>
<feature type="compositionally biased region" description="Low complexity" evidence="2">
    <location>
        <begin position="404"/>
        <end position="429"/>
    </location>
</feature>
<feature type="compositionally biased region" description="Basic residues" evidence="2">
    <location>
        <begin position="430"/>
        <end position="447"/>
    </location>
</feature>
<evidence type="ECO:0000256" key="1">
    <source>
        <dbReference type="ARBA" id="ARBA00006611"/>
    </source>
</evidence>
<dbReference type="Proteomes" id="UP000270261">
    <property type="component" value="Unassembled WGS sequence"/>
</dbReference>
<dbReference type="EMBL" id="RRUE01000002">
    <property type="protein sequence ID" value="RRN44286.1"/>
    <property type="molecule type" value="Genomic_DNA"/>
</dbReference>
<dbReference type="InterPro" id="IPR001482">
    <property type="entry name" value="T2SS/T4SS_dom"/>
</dbReference>
<sequence length="447" mass="50253">MSALASDESLVFRAPRTFDRPDEVKKLLLHADEARASDIFISSDDHVRVMLHGDMRQLTDRVVTKREVEVFLTVLAGRENAVTDISSGRSVNASYSFPQAFSEQIERHGRIVTRRWNVQHNYRVNAVPIYPNGCEITLRSIDQTPAEHHRIDLPEALVRQLISKQGIVFVAGVTGSGKTTTFSAIIRYILEQDTPIKGHILTHEEPIEYRYDKIRSAHSKLVQLEIPTHLPSFHDANREAMRRRPALVLVGEMRDYETISSGMELAQTGHPVFTTVHATDVASIPQRLITRYPLEKQHTGLADIISNVHAMLAQELLKGVDGRLVATREYLIMTPRLREHLLSIRNQGEGHVTQELRNMVAEHGVTFERDAWRLLQEGRIDRPVYEDLARRRSDVLAERPAGEPASASGTAAREAAGAASASPAEQPARPTRRSRKHPASRHKQPNA</sequence>
<feature type="domain" description="Bacterial type II secretion system protein E" evidence="3">
    <location>
        <begin position="25"/>
        <end position="318"/>
    </location>
</feature>
<dbReference type="Gene3D" id="3.40.50.300">
    <property type="entry name" value="P-loop containing nucleotide triphosphate hydrolases"/>
    <property type="match status" value="1"/>
</dbReference>
<dbReference type="Gene3D" id="3.30.450.90">
    <property type="match status" value="1"/>
</dbReference>
<dbReference type="Pfam" id="PF00437">
    <property type="entry name" value="T2SSE"/>
    <property type="match status" value="1"/>
</dbReference>
<comment type="similarity">
    <text evidence="1">Belongs to the GSP E family.</text>
</comment>
<name>A0A426FNM6_9BURK</name>
<proteinExistence type="inferred from homology"/>
<organism evidence="4 5">
    <name type="scientific">Lautropia dentalis</name>
    <dbReference type="NCBI Taxonomy" id="2490857"/>
    <lineage>
        <taxon>Bacteria</taxon>
        <taxon>Pseudomonadati</taxon>
        <taxon>Pseudomonadota</taxon>
        <taxon>Betaproteobacteria</taxon>
        <taxon>Burkholderiales</taxon>
        <taxon>Burkholderiaceae</taxon>
        <taxon>Lautropia</taxon>
    </lineage>
</organism>
<evidence type="ECO:0000313" key="5">
    <source>
        <dbReference type="Proteomes" id="UP000270261"/>
    </source>
</evidence>
<dbReference type="PANTHER" id="PTHR30486">
    <property type="entry name" value="TWITCHING MOTILITY PROTEIN PILT"/>
    <property type="match status" value="1"/>
</dbReference>
<dbReference type="InterPro" id="IPR027417">
    <property type="entry name" value="P-loop_NTPase"/>
</dbReference>
<protein>
    <submittedName>
        <fullName evidence="4">Type IV secretion protein DotB</fullName>
    </submittedName>
</protein>
<dbReference type="GO" id="GO:0016887">
    <property type="term" value="F:ATP hydrolysis activity"/>
    <property type="evidence" value="ECO:0007669"/>
    <property type="project" value="InterPro"/>
</dbReference>
<keyword evidence="5" id="KW-1185">Reference proteome</keyword>
<gene>
    <name evidence="4" type="ORF">EHV23_13240</name>
</gene>
<dbReference type="InterPro" id="IPR050921">
    <property type="entry name" value="T4SS_GSP_E_ATPase"/>
</dbReference>
<reference evidence="4 5" key="1">
    <citation type="submission" date="2018-11" db="EMBL/GenBank/DDBJ databases">
        <title>Genome sequencing of Lautropia sp. KCOM 2505 (= ChDC F240).</title>
        <authorList>
            <person name="Kook J.-K."/>
            <person name="Park S.-N."/>
            <person name="Lim Y.K."/>
        </authorList>
    </citation>
    <scope>NUCLEOTIDE SEQUENCE [LARGE SCALE GENOMIC DNA]</scope>
    <source>
        <strain evidence="4 5">KCOM 2505</strain>
    </source>
</reference>
<evidence type="ECO:0000259" key="3">
    <source>
        <dbReference type="Pfam" id="PF00437"/>
    </source>
</evidence>
<feature type="region of interest" description="Disordered" evidence="2">
    <location>
        <begin position="396"/>
        <end position="447"/>
    </location>
</feature>